<accession>A0A9N7UCT9</accession>
<dbReference type="EMBL" id="CADEAL010001112">
    <property type="protein sequence ID" value="CAB1429050.1"/>
    <property type="molecule type" value="Genomic_DNA"/>
</dbReference>
<name>A0A9N7UCT9_PLEPL</name>
<keyword evidence="2" id="KW-1185">Reference proteome</keyword>
<organism evidence="1 2">
    <name type="scientific">Pleuronectes platessa</name>
    <name type="common">European plaice</name>
    <dbReference type="NCBI Taxonomy" id="8262"/>
    <lineage>
        <taxon>Eukaryota</taxon>
        <taxon>Metazoa</taxon>
        <taxon>Chordata</taxon>
        <taxon>Craniata</taxon>
        <taxon>Vertebrata</taxon>
        <taxon>Euteleostomi</taxon>
        <taxon>Actinopterygii</taxon>
        <taxon>Neopterygii</taxon>
        <taxon>Teleostei</taxon>
        <taxon>Neoteleostei</taxon>
        <taxon>Acanthomorphata</taxon>
        <taxon>Carangaria</taxon>
        <taxon>Pleuronectiformes</taxon>
        <taxon>Pleuronectoidei</taxon>
        <taxon>Pleuronectidae</taxon>
        <taxon>Pleuronectes</taxon>
    </lineage>
</organism>
<reference evidence="1" key="1">
    <citation type="submission" date="2020-03" db="EMBL/GenBank/DDBJ databases">
        <authorList>
            <person name="Weist P."/>
        </authorList>
    </citation>
    <scope>NUCLEOTIDE SEQUENCE</scope>
</reference>
<proteinExistence type="predicted"/>
<dbReference type="Proteomes" id="UP001153269">
    <property type="component" value="Unassembled WGS sequence"/>
</dbReference>
<protein>
    <submittedName>
        <fullName evidence="1">Uncharacterized protein</fullName>
    </submittedName>
</protein>
<comment type="caution">
    <text evidence="1">The sequence shown here is derived from an EMBL/GenBank/DDBJ whole genome shotgun (WGS) entry which is preliminary data.</text>
</comment>
<sequence>MAGGRGWRDSSAHPPSLLPRDLAPLYRPDTAESAAPWRAPVMCSDSEWRYLHLHIKAVSGNASRTCVAVLMLPLPTCSPRALQRKASHCHRARTSMIYEPSVASDVPVA</sequence>
<evidence type="ECO:0000313" key="2">
    <source>
        <dbReference type="Proteomes" id="UP001153269"/>
    </source>
</evidence>
<evidence type="ECO:0000313" key="1">
    <source>
        <dbReference type="EMBL" id="CAB1429050.1"/>
    </source>
</evidence>
<gene>
    <name evidence="1" type="ORF">PLEPLA_LOCUS17025</name>
</gene>
<dbReference type="AlphaFoldDB" id="A0A9N7UCT9"/>